<dbReference type="InterPro" id="IPR016195">
    <property type="entry name" value="Pol/histidinol_Pase-like"/>
</dbReference>
<proteinExistence type="predicted"/>
<dbReference type="PANTHER" id="PTHR42924:SF3">
    <property type="entry name" value="POLYMERASE_HISTIDINOL PHOSPHATASE N-TERMINAL DOMAIN-CONTAINING PROTEIN"/>
    <property type="match status" value="1"/>
</dbReference>
<dbReference type="SMART" id="SM00481">
    <property type="entry name" value="POLIIIAc"/>
    <property type="match status" value="1"/>
</dbReference>
<evidence type="ECO:0000313" key="2">
    <source>
        <dbReference type="EMBL" id="MDT2516195.1"/>
    </source>
</evidence>
<gene>
    <name evidence="2" type="ORF">P7D79_18370</name>
</gene>
<evidence type="ECO:0000259" key="1">
    <source>
        <dbReference type="SMART" id="SM00481"/>
    </source>
</evidence>
<dbReference type="PANTHER" id="PTHR42924">
    <property type="entry name" value="EXONUCLEASE"/>
    <property type="match status" value="1"/>
</dbReference>
<comment type="caution">
    <text evidence="2">The sequence shown here is derived from an EMBL/GenBank/DDBJ whole genome shotgun (WGS) entry which is preliminary data.</text>
</comment>
<accession>A0ABD5FDE7</accession>
<dbReference type="SUPFAM" id="SSF89550">
    <property type="entry name" value="PHP domain-like"/>
    <property type="match status" value="1"/>
</dbReference>
<dbReference type="EMBL" id="JARPWY010000069">
    <property type="protein sequence ID" value="MDT2516195.1"/>
    <property type="molecule type" value="Genomic_DNA"/>
</dbReference>
<dbReference type="InterPro" id="IPR003141">
    <property type="entry name" value="Pol/His_phosphatase_N"/>
</dbReference>
<organism evidence="2 3">
    <name type="scientific">Enterococcus avium</name>
    <name type="common">Streptococcus avium</name>
    <dbReference type="NCBI Taxonomy" id="33945"/>
    <lineage>
        <taxon>Bacteria</taxon>
        <taxon>Bacillati</taxon>
        <taxon>Bacillota</taxon>
        <taxon>Bacilli</taxon>
        <taxon>Lactobacillales</taxon>
        <taxon>Enterococcaceae</taxon>
        <taxon>Enterococcus</taxon>
    </lineage>
</organism>
<name>A0ABD5FDE7_ENTAV</name>
<dbReference type="InterPro" id="IPR052018">
    <property type="entry name" value="PHP_domain"/>
</dbReference>
<dbReference type="Gene3D" id="3.20.20.140">
    <property type="entry name" value="Metal-dependent hydrolases"/>
    <property type="match status" value="1"/>
</dbReference>
<evidence type="ECO:0000313" key="3">
    <source>
        <dbReference type="Proteomes" id="UP001264335"/>
    </source>
</evidence>
<sequence>MKYYPIELHAHTCHSDGDFSIHQLIQAAKEEPYQVLTVTDHNTFAPYAQWRQEKLEQNQQDDFDGNLLVVPGIEWTTFYGHMLVIGANQVIDWRQAQKRSLDPQLRQIKAAQGIVGIAHPFSIGSPICTGCHWDFHIEDYGLVDFIEVWNRTTPDEKYRSQLAYEWWTSLLLQGERISCSGGRDWHRMEAPSENTAISYIGLETFTLTEVYQSLRQGNFYISLGPVMELSFQQAHQNYYMGDNLLPEKGILQIMVQDTPQPRLQAFGFDPKTIRMIQNEQVVAETKLTKGEPLRVPLELVPGYLRVEVLGTAKGQKNQRLILSNPFYIQES</sequence>
<dbReference type="Proteomes" id="UP001264335">
    <property type="component" value="Unassembled WGS sequence"/>
</dbReference>
<feature type="domain" description="Polymerase/histidinol phosphatase N-terminal" evidence="1">
    <location>
        <begin position="6"/>
        <end position="79"/>
    </location>
</feature>
<reference evidence="2 3" key="1">
    <citation type="submission" date="2023-03" db="EMBL/GenBank/DDBJ databases">
        <authorList>
            <person name="Shen W."/>
            <person name="Cai J."/>
        </authorList>
    </citation>
    <scope>NUCLEOTIDE SEQUENCE [LARGE SCALE GENOMIC DNA]</scope>
    <source>
        <strain evidence="2 3">Y2</strain>
    </source>
</reference>
<protein>
    <submittedName>
        <fullName evidence="2">CehA/McbA family metallohydrolase</fullName>
    </submittedName>
</protein>
<dbReference type="AlphaFoldDB" id="A0ABD5FDE7"/>
<dbReference type="NCBIfam" id="NF038032">
    <property type="entry name" value="CehA_McbA_metalo"/>
    <property type="match status" value="1"/>
</dbReference>
<dbReference type="RefSeq" id="WP_002337523.1">
    <property type="nucleotide sequence ID" value="NZ_JARPWU010000080.1"/>
</dbReference>